<sequence length="265" mass="30286">MCGACYDKYYRRIETMLLGDNKGAVSVGGDRHRIPRHRHAAKNAIEASVIEAFEKGKKVHCLRDGPPTHWTMGCPTVVFTSPDVEWLQLSRNDACDVYMPLWTLDELRDAVQVLDLPIADHELDDRFDRCGGIPRPCLAQENEVVDRAMADCERAIASVTGPNQLVQVLCEAEEDDDRDACRYLLVHDEPSDDDPSWSVRRLASAYVSRRLLVKMAHSTDEQRGVLRGLVDQNTRLEWFRGWLTELEQRAMMRVQYLHEHVLASQ</sequence>
<dbReference type="PANTHER" id="PTHR33129">
    <property type="entry name" value="PROTEIN KINASE DOMAIN-CONTAINING PROTEIN-RELATED"/>
    <property type="match status" value="1"/>
</dbReference>
<organism evidence="1 2">
    <name type="scientific">Pythium oligandrum</name>
    <name type="common">Mycoparasitic fungus</name>
    <dbReference type="NCBI Taxonomy" id="41045"/>
    <lineage>
        <taxon>Eukaryota</taxon>
        <taxon>Sar</taxon>
        <taxon>Stramenopiles</taxon>
        <taxon>Oomycota</taxon>
        <taxon>Peronosporomycetes</taxon>
        <taxon>Pythiales</taxon>
        <taxon>Pythiaceae</taxon>
        <taxon>Pythium</taxon>
    </lineage>
</organism>
<dbReference type="OrthoDB" id="129223at2759"/>
<comment type="caution">
    <text evidence="1">The sequence shown here is derived from an EMBL/GenBank/DDBJ whole genome shotgun (WGS) entry which is preliminary data.</text>
</comment>
<keyword evidence="2" id="KW-1185">Reference proteome</keyword>
<protein>
    <submittedName>
        <fullName evidence="1">Uncharacterized protein</fullName>
    </submittedName>
</protein>
<gene>
    <name evidence="1" type="ORF">Poli38472_007103</name>
</gene>
<name>A0A8K1CA52_PYTOL</name>
<dbReference type="Proteomes" id="UP000794436">
    <property type="component" value="Unassembled WGS sequence"/>
</dbReference>
<dbReference type="EMBL" id="SPLM01000110">
    <property type="protein sequence ID" value="TMW58958.1"/>
    <property type="molecule type" value="Genomic_DNA"/>
</dbReference>
<dbReference type="AlphaFoldDB" id="A0A8K1CA52"/>
<reference evidence="1" key="1">
    <citation type="submission" date="2019-03" db="EMBL/GenBank/DDBJ databases">
        <title>Long read genome sequence of the mycoparasitic Pythium oligandrum ATCC 38472 isolated from sugarbeet rhizosphere.</title>
        <authorList>
            <person name="Gaulin E."/>
        </authorList>
    </citation>
    <scope>NUCLEOTIDE SEQUENCE</scope>
    <source>
        <strain evidence="1">ATCC 38472_TT</strain>
    </source>
</reference>
<evidence type="ECO:0000313" key="1">
    <source>
        <dbReference type="EMBL" id="TMW58958.1"/>
    </source>
</evidence>
<proteinExistence type="predicted"/>
<accession>A0A8K1CA52</accession>
<evidence type="ECO:0000313" key="2">
    <source>
        <dbReference type="Proteomes" id="UP000794436"/>
    </source>
</evidence>
<dbReference type="InterPro" id="IPR052980">
    <property type="entry name" value="Crinkler_effector"/>
</dbReference>